<organism evidence="1 2">
    <name type="scientific">Solanum pennellii</name>
    <name type="common">Tomato</name>
    <name type="synonym">Lycopersicon pennellii</name>
    <dbReference type="NCBI Taxonomy" id="28526"/>
    <lineage>
        <taxon>Eukaryota</taxon>
        <taxon>Viridiplantae</taxon>
        <taxon>Streptophyta</taxon>
        <taxon>Embryophyta</taxon>
        <taxon>Tracheophyta</taxon>
        <taxon>Spermatophyta</taxon>
        <taxon>Magnoliopsida</taxon>
        <taxon>eudicotyledons</taxon>
        <taxon>Gunneridae</taxon>
        <taxon>Pentapetalae</taxon>
        <taxon>asterids</taxon>
        <taxon>lamiids</taxon>
        <taxon>Solanales</taxon>
        <taxon>Solanaceae</taxon>
        <taxon>Solanoideae</taxon>
        <taxon>Solaneae</taxon>
        <taxon>Solanum</taxon>
        <taxon>Solanum subgen. Lycopersicon</taxon>
    </lineage>
</organism>
<evidence type="ECO:0000313" key="2">
    <source>
        <dbReference type="RefSeq" id="XP_027773602.1"/>
    </source>
</evidence>
<accession>A0ABM1VCY4</accession>
<dbReference type="GeneID" id="107021209"/>
<evidence type="ECO:0000313" key="1">
    <source>
        <dbReference type="Proteomes" id="UP000694930"/>
    </source>
</evidence>
<proteinExistence type="predicted"/>
<protein>
    <submittedName>
        <fullName evidence="2">Uncharacterized protein LOC107021209 isoform X1</fullName>
    </submittedName>
</protein>
<name>A0ABM1VCY4_SOLPN</name>
<dbReference type="RefSeq" id="XP_027773602.1">
    <property type="nucleotide sequence ID" value="XM_027917801.1"/>
</dbReference>
<dbReference type="Proteomes" id="UP000694930">
    <property type="component" value="Chromosome 6"/>
</dbReference>
<reference evidence="1" key="1">
    <citation type="journal article" date="2014" name="Nat. Genet.">
        <title>The genome of the stress-tolerant wild tomato species Solanum pennellii.</title>
        <authorList>
            <person name="Bolger A."/>
            <person name="Scossa F."/>
            <person name="Bolger M.E."/>
            <person name="Lanz C."/>
            <person name="Maumus F."/>
            <person name="Tohge T."/>
            <person name="Quesneville H."/>
            <person name="Alseekh S."/>
            <person name="Sorensen I."/>
            <person name="Lichtenstein G."/>
            <person name="Fich E.A."/>
            <person name="Conte M."/>
            <person name="Keller H."/>
            <person name="Schneeberger K."/>
            <person name="Schwacke R."/>
            <person name="Ofner I."/>
            <person name="Vrebalov J."/>
            <person name="Xu Y."/>
            <person name="Osorio S."/>
            <person name="Aflitos S.A."/>
            <person name="Schijlen E."/>
            <person name="Jimenez-Gomez J.M."/>
            <person name="Ryngajllo M."/>
            <person name="Kimura S."/>
            <person name="Kumar R."/>
            <person name="Koenig D."/>
            <person name="Headland L.R."/>
            <person name="Maloof J.N."/>
            <person name="Sinha N."/>
            <person name="van Ham R.C."/>
            <person name="Lankhorst R.K."/>
            <person name="Mao L."/>
            <person name="Vogel A."/>
            <person name="Arsova B."/>
            <person name="Panstruga R."/>
            <person name="Fei Z."/>
            <person name="Rose J.K."/>
            <person name="Zamir D."/>
            <person name="Carrari F."/>
            <person name="Giovannoni J.J."/>
            <person name="Weigel D."/>
            <person name="Usadel B."/>
            <person name="Fernie A.R."/>
        </authorList>
    </citation>
    <scope>NUCLEOTIDE SEQUENCE [LARGE SCALE GENOMIC DNA]</scope>
    <source>
        <strain evidence="1">cv. LA0716</strain>
    </source>
</reference>
<keyword evidence="1" id="KW-1185">Reference proteome</keyword>
<sequence length="124" mass="14572">MLKNTFFLVLSSRRYHCNFTGRVEKSKETCQQFEKEFPLVQDIRKGQRSHFEVYGRERFHSSTKCQAQPRPATSITVNMQISVFIFTIMRPTIPANALMLNCATIGSLFQHYRIFHPNMCQDFD</sequence>
<gene>
    <name evidence="2" type="primary">LOC107021209</name>
</gene>
<reference evidence="2" key="2">
    <citation type="submission" date="2025-08" db="UniProtKB">
        <authorList>
            <consortium name="RefSeq"/>
        </authorList>
    </citation>
    <scope>IDENTIFICATION</scope>
</reference>